<accession>A0A7J6V5Z8</accession>
<name>A0A7J6V5Z8_THATH</name>
<dbReference type="Pfam" id="PF03478">
    <property type="entry name" value="Beta-prop_KIB1-4"/>
    <property type="match status" value="1"/>
</dbReference>
<dbReference type="OrthoDB" id="1519185at2759"/>
<comment type="caution">
    <text evidence="2">The sequence shown here is derived from an EMBL/GenBank/DDBJ whole genome shotgun (WGS) entry which is preliminary data.</text>
</comment>
<reference evidence="2 3" key="1">
    <citation type="submission" date="2020-06" db="EMBL/GenBank/DDBJ databases">
        <title>Transcriptomic and genomic resources for Thalictrum thalictroides and T. hernandezii: Facilitating candidate gene discovery in an emerging model plant lineage.</title>
        <authorList>
            <person name="Arias T."/>
            <person name="Riano-Pachon D.M."/>
            <person name="Di Stilio V.S."/>
        </authorList>
    </citation>
    <scope>NUCLEOTIDE SEQUENCE [LARGE SCALE GENOMIC DNA]</scope>
    <source>
        <strain evidence="3">cv. WT478/WT964</strain>
        <tissue evidence="2">Leaves</tissue>
    </source>
</reference>
<evidence type="ECO:0000313" key="2">
    <source>
        <dbReference type="EMBL" id="KAF5180187.1"/>
    </source>
</evidence>
<sequence>MLPPLPEFEPDEGLFEATALETFNRVDSGTRVYKAVVATYSFSNPAYVVYDLRFRLIDDIIYHNDKFYALNCYGQVYATDVNRPTPRMLQLAPNHELSGKKYLVESNGVLFQVVRDIYNRQPFDVRPLDMEVFNLEDKSIEPHYPSEAKRIFPTLFLSILR</sequence>
<keyword evidence="3" id="KW-1185">Reference proteome</keyword>
<dbReference type="InterPro" id="IPR005174">
    <property type="entry name" value="KIB1-4_b-propeller"/>
</dbReference>
<dbReference type="Proteomes" id="UP000554482">
    <property type="component" value="Unassembled WGS sequence"/>
</dbReference>
<dbReference type="AlphaFoldDB" id="A0A7J6V5Z8"/>
<dbReference type="EMBL" id="JABWDY010037738">
    <property type="protein sequence ID" value="KAF5180187.1"/>
    <property type="molecule type" value="Genomic_DNA"/>
</dbReference>
<proteinExistence type="predicted"/>
<protein>
    <recommendedName>
        <fullName evidence="1">KIB1-4 beta-propeller domain-containing protein</fullName>
    </recommendedName>
</protein>
<gene>
    <name evidence="2" type="ORF">FRX31_030219</name>
</gene>
<organism evidence="2 3">
    <name type="scientific">Thalictrum thalictroides</name>
    <name type="common">Rue-anemone</name>
    <name type="synonym">Anemone thalictroides</name>
    <dbReference type="NCBI Taxonomy" id="46969"/>
    <lineage>
        <taxon>Eukaryota</taxon>
        <taxon>Viridiplantae</taxon>
        <taxon>Streptophyta</taxon>
        <taxon>Embryophyta</taxon>
        <taxon>Tracheophyta</taxon>
        <taxon>Spermatophyta</taxon>
        <taxon>Magnoliopsida</taxon>
        <taxon>Ranunculales</taxon>
        <taxon>Ranunculaceae</taxon>
        <taxon>Thalictroideae</taxon>
        <taxon>Thalictrum</taxon>
    </lineage>
</organism>
<evidence type="ECO:0000313" key="3">
    <source>
        <dbReference type="Proteomes" id="UP000554482"/>
    </source>
</evidence>
<feature type="domain" description="KIB1-4 beta-propeller" evidence="1">
    <location>
        <begin position="54"/>
        <end position="135"/>
    </location>
</feature>
<evidence type="ECO:0000259" key="1">
    <source>
        <dbReference type="Pfam" id="PF03478"/>
    </source>
</evidence>